<sequence>MTKFSEDIFQILAYLDNEKAKITNKTSEKVKSFKVYNNEKALSEATHLKMFMQLLDDLLMNDTSISFYDGETISRATKRMKIITENELEYGRRSDLIVKNKEAEEQYDLSSNEFKKTGMSHDILTRQQSKNLRINACIINDINLLLGNANSRINYFDFSGRQSYISQLFSFDGCFVAYKVGSFTIPKNLMQLNQFRFSLIALYRWKKCTIDNSKKVLFEILKAEDDYGLVEVSNDIVNYRLSPPRDNVNHVQVVFSPSKGSKRTISVLQN</sequence>
<comment type="caution">
    <text evidence="1">The sequence shown here is derived from an EMBL/GenBank/DDBJ whole genome shotgun (WGS) entry which is preliminary data.</text>
</comment>
<gene>
    <name evidence="1" type="ORF">INT46_002599</name>
</gene>
<organism evidence="1 2">
    <name type="scientific">Mucor plumbeus</name>
    <dbReference type="NCBI Taxonomy" id="97098"/>
    <lineage>
        <taxon>Eukaryota</taxon>
        <taxon>Fungi</taxon>
        <taxon>Fungi incertae sedis</taxon>
        <taxon>Mucoromycota</taxon>
        <taxon>Mucoromycotina</taxon>
        <taxon>Mucoromycetes</taxon>
        <taxon>Mucorales</taxon>
        <taxon>Mucorineae</taxon>
        <taxon>Mucoraceae</taxon>
        <taxon>Mucor</taxon>
    </lineage>
</organism>
<evidence type="ECO:0000313" key="1">
    <source>
        <dbReference type="EMBL" id="KAG2209356.1"/>
    </source>
</evidence>
<evidence type="ECO:0000313" key="2">
    <source>
        <dbReference type="Proteomes" id="UP000650833"/>
    </source>
</evidence>
<reference evidence="1" key="1">
    <citation type="submission" date="2020-12" db="EMBL/GenBank/DDBJ databases">
        <title>Metabolic potential, ecology and presence of endohyphal bacteria is reflected in genomic diversity of Mucoromycotina.</title>
        <authorList>
            <person name="Muszewska A."/>
            <person name="Okrasinska A."/>
            <person name="Steczkiewicz K."/>
            <person name="Drgas O."/>
            <person name="Orlowska M."/>
            <person name="Perlinska-Lenart U."/>
            <person name="Aleksandrzak-Piekarczyk T."/>
            <person name="Szatraj K."/>
            <person name="Zielenkiewicz U."/>
            <person name="Pilsyk S."/>
            <person name="Malc E."/>
            <person name="Mieczkowski P."/>
            <person name="Kruszewska J.S."/>
            <person name="Biernat P."/>
            <person name="Pawlowska J."/>
        </authorList>
    </citation>
    <scope>NUCLEOTIDE SEQUENCE</scope>
    <source>
        <strain evidence="1">CBS 226.32</strain>
    </source>
</reference>
<name>A0A8H7RGS7_9FUNG</name>
<dbReference type="EMBL" id="JAEPRC010000096">
    <property type="protein sequence ID" value="KAG2209356.1"/>
    <property type="molecule type" value="Genomic_DNA"/>
</dbReference>
<accession>A0A8H7RGS7</accession>
<dbReference type="AlphaFoldDB" id="A0A8H7RGS7"/>
<protein>
    <submittedName>
        <fullName evidence="1">Uncharacterized protein</fullName>
    </submittedName>
</protein>
<dbReference type="Proteomes" id="UP000650833">
    <property type="component" value="Unassembled WGS sequence"/>
</dbReference>
<proteinExistence type="predicted"/>
<dbReference type="OrthoDB" id="2289259at2759"/>
<keyword evidence="2" id="KW-1185">Reference proteome</keyword>